<keyword evidence="10" id="KW-1015">Disulfide bond</keyword>
<dbReference type="Pfam" id="PF05463">
    <property type="entry name" value="Sclerostin"/>
    <property type="match status" value="1"/>
</dbReference>
<dbReference type="InterPro" id="IPR029034">
    <property type="entry name" value="Cystine-knot_cytokine"/>
</dbReference>
<dbReference type="GO" id="GO:0008201">
    <property type="term" value="F:heparin binding"/>
    <property type="evidence" value="ECO:0007669"/>
    <property type="project" value="UniProtKB-KW"/>
</dbReference>
<evidence type="ECO:0000313" key="16">
    <source>
        <dbReference type="RefSeq" id="XP_028991356.1"/>
    </source>
</evidence>
<evidence type="ECO:0000256" key="2">
    <source>
        <dbReference type="ARBA" id="ARBA00004613"/>
    </source>
</evidence>
<dbReference type="CTD" id="50964"/>
<dbReference type="KEGG" id="bspl:114846504"/>
<evidence type="ECO:0000256" key="10">
    <source>
        <dbReference type="ARBA" id="ARBA00023157"/>
    </source>
</evidence>
<evidence type="ECO:0000256" key="13">
    <source>
        <dbReference type="SAM" id="MobiDB-lite"/>
    </source>
</evidence>
<accession>A0A6P7L9T2</accession>
<evidence type="ECO:0000313" key="15">
    <source>
        <dbReference type="Proteomes" id="UP000515150"/>
    </source>
</evidence>
<dbReference type="GO" id="GO:0030514">
    <property type="term" value="P:negative regulation of BMP signaling pathway"/>
    <property type="evidence" value="ECO:0007669"/>
    <property type="project" value="TreeGrafter"/>
</dbReference>
<comment type="function">
    <text evidence="1">Negative regulator of bone growth that acts through inhibition of Wnt signaling and bone formation.</text>
</comment>
<dbReference type="InterPro" id="IPR008835">
    <property type="entry name" value="Sclerostin/SOSTDC1"/>
</dbReference>
<dbReference type="RefSeq" id="XP_028991356.1">
    <property type="nucleotide sequence ID" value="XM_029135523.3"/>
</dbReference>
<dbReference type="PROSITE" id="PS01225">
    <property type="entry name" value="CTCK_2"/>
    <property type="match status" value="1"/>
</dbReference>
<feature type="compositionally biased region" description="Polar residues" evidence="13">
    <location>
        <begin position="349"/>
        <end position="358"/>
    </location>
</feature>
<dbReference type="GO" id="GO:0036122">
    <property type="term" value="F:BMP binding"/>
    <property type="evidence" value="ECO:0007669"/>
    <property type="project" value="TreeGrafter"/>
</dbReference>
<keyword evidence="11" id="KW-0325">Glycoprotein</keyword>
<evidence type="ECO:0000256" key="6">
    <source>
        <dbReference type="ARBA" id="ARBA00022525"/>
    </source>
</evidence>
<dbReference type="PANTHER" id="PTHR14903:SF4">
    <property type="entry name" value="SCLEROSTIN"/>
    <property type="match status" value="1"/>
</dbReference>
<dbReference type="SMART" id="SM00041">
    <property type="entry name" value="CT"/>
    <property type="match status" value="1"/>
</dbReference>
<proteinExistence type="inferred from homology"/>
<dbReference type="FunCoup" id="A0A6P7L9T2">
    <property type="interactions" value="655"/>
</dbReference>
<evidence type="ECO:0000256" key="1">
    <source>
        <dbReference type="ARBA" id="ARBA00002193"/>
    </source>
</evidence>
<evidence type="ECO:0000259" key="14">
    <source>
        <dbReference type="PROSITE" id="PS01225"/>
    </source>
</evidence>
<name>A0A6P7L9T2_BETSP</name>
<feature type="domain" description="CTCK" evidence="14">
    <location>
        <begin position="230"/>
        <end position="321"/>
    </location>
</feature>
<dbReference type="GO" id="GO:0016055">
    <property type="term" value="P:Wnt signaling pathway"/>
    <property type="evidence" value="ECO:0007669"/>
    <property type="project" value="UniProtKB-KW"/>
</dbReference>
<dbReference type="GeneID" id="114846504"/>
<evidence type="ECO:0000256" key="7">
    <source>
        <dbReference type="ARBA" id="ARBA00022674"/>
    </source>
</evidence>
<dbReference type="GO" id="GO:0001503">
    <property type="term" value="P:ossification"/>
    <property type="evidence" value="ECO:0007669"/>
    <property type="project" value="TreeGrafter"/>
</dbReference>
<keyword evidence="15" id="KW-1185">Reference proteome</keyword>
<evidence type="ECO:0000256" key="8">
    <source>
        <dbReference type="ARBA" id="ARBA00022687"/>
    </source>
</evidence>
<dbReference type="InParanoid" id="A0A6P7L9T2"/>
<reference evidence="16" key="1">
    <citation type="submission" date="2025-08" db="UniProtKB">
        <authorList>
            <consortium name="RefSeq"/>
        </authorList>
    </citation>
    <scope>IDENTIFICATION</scope>
</reference>
<feature type="region of interest" description="Disordered" evidence="13">
    <location>
        <begin position="325"/>
        <end position="358"/>
    </location>
</feature>
<dbReference type="PANTHER" id="PTHR14903">
    <property type="entry name" value="SCLEROSTIN-RELATED"/>
    <property type="match status" value="1"/>
</dbReference>
<feature type="compositionally biased region" description="Low complexity" evidence="13">
    <location>
        <begin position="195"/>
        <end position="211"/>
    </location>
</feature>
<dbReference type="InterPro" id="IPR006207">
    <property type="entry name" value="Cys_knot_C"/>
</dbReference>
<dbReference type="GO" id="GO:0005615">
    <property type="term" value="C:extracellular space"/>
    <property type="evidence" value="ECO:0007669"/>
    <property type="project" value="InterPro"/>
</dbReference>
<dbReference type="Gene3D" id="2.10.90.10">
    <property type="entry name" value="Cystine-knot cytokines"/>
    <property type="match status" value="1"/>
</dbReference>
<evidence type="ECO:0000256" key="9">
    <source>
        <dbReference type="ARBA" id="ARBA00022729"/>
    </source>
</evidence>
<dbReference type="OrthoDB" id="6624188at2759"/>
<comment type="similarity">
    <text evidence="3">Belongs to the sclerostin family.</text>
</comment>
<gene>
    <name evidence="16" type="primary">sost</name>
</gene>
<comment type="subunit">
    <text evidence="4">Interacts with LRP4 (via the extracellular domain); the interaction facilitates the inhibition of Wnt signaling. Interacts with LRP5 (via the first two YWTD-EGF repeat domains); the interaction inhibits Wnt-mediated signaling. Interacts with LRP6.</text>
</comment>
<evidence type="ECO:0000256" key="3">
    <source>
        <dbReference type="ARBA" id="ARBA00007850"/>
    </source>
</evidence>
<evidence type="ECO:0000256" key="4">
    <source>
        <dbReference type="ARBA" id="ARBA00011121"/>
    </source>
</evidence>
<sequence length="358" mass="39912">MIKPVIHNAAVQINHLEHARMLLTHVMLRKSLRGRRRVCVLISNSNSRAETCAVCLLSSSPPRFMSPSSSSLPTSPHPPFLNERCAQVRPLPLRGSLLIVSLDETSRRLKYRGTERLVQAGTSSLRVSLVLRARVIRFIRTTRMQVSLALVVSSLALLLLQGCCTAAKAWRVLKNDATEVLPEYTENARPEATHASGARNSSNGNSMNNRAKVGGRTPNTVSYSASEMSCRELRSTRYITDGSCRSAKPVKELVCSGQCMPAHLMPNSIGRGKWWRSGATDYRCIAAHFRTRRVQLQCPSGTARTYKIRVVTACKCKRFRPHHNQSVAKEVPKAQRNKKRSRPQDRNKNSTPVMGNAY</sequence>
<keyword evidence="9" id="KW-0732">Signal</keyword>
<organism evidence="15 16">
    <name type="scientific">Betta splendens</name>
    <name type="common">Siamese fighting fish</name>
    <dbReference type="NCBI Taxonomy" id="158456"/>
    <lineage>
        <taxon>Eukaryota</taxon>
        <taxon>Metazoa</taxon>
        <taxon>Chordata</taxon>
        <taxon>Craniata</taxon>
        <taxon>Vertebrata</taxon>
        <taxon>Euteleostomi</taxon>
        <taxon>Actinopterygii</taxon>
        <taxon>Neopterygii</taxon>
        <taxon>Teleostei</taxon>
        <taxon>Neoteleostei</taxon>
        <taxon>Acanthomorphata</taxon>
        <taxon>Anabantaria</taxon>
        <taxon>Anabantiformes</taxon>
        <taxon>Anabantoidei</taxon>
        <taxon>Osphronemidae</taxon>
        <taxon>Betta</taxon>
    </lineage>
</organism>
<dbReference type="Proteomes" id="UP000515150">
    <property type="component" value="Chromosome 19"/>
</dbReference>
<protein>
    <recommendedName>
        <fullName evidence="5">Sclerostin</fullName>
    </recommendedName>
</protein>
<evidence type="ECO:0000256" key="11">
    <source>
        <dbReference type="ARBA" id="ARBA00023180"/>
    </source>
</evidence>
<keyword evidence="6" id="KW-0964">Secreted</keyword>
<comment type="subcellular location">
    <subcellularLocation>
        <location evidence="2">Secreted</location>
    </subcellularLocation>
</comment>
<evidence type="ECO:0000256" key="12">
    <source>
        <dbReference type="PROSITE-ProRule" id="PRU00039"/>
    </source>
</evidence>
<feature type="region of interest" description="Disordered" evidence="13">
    <location>
        <begin position="185"/>
        <end position="218"/>
    </location>
</feature>
<keyword evidence="7" id="KW-0358">Heparin-binding</keyword>
<comment type="caution">
    <text evidence="12">Lacks conserved residue(s) required for the propagation of feature annotation.</text>
</comment>
<evidence type="ECO:0000256" key="5">
    <source>
        <dbReference type="ARBA" id="ARBA00018019"/>
    </source>
</evidence>
<dbReference type="GO" id="GO:0030178">
    <property type="term" value="P:negative regulation of Wnt signaling pathway"/>
    <property type="evidence" value="ECO:0007669"/>
    <property type="project" value="TreeGrafter"/>
</dbReference>
<keyword evidence="8" id="KW-0879">Wnt signaling pathway</keyword>
<dbReference type="AlphaFoldDB" id="A0A6P7L9T2"/>